<sequence>MAINASPPISPQPTSPLSSTKGVQRMEVADGSNIRRLRLWAPDLSTSSTTSPPPPSNTPAPQVGAPPPAYPFPAHELA</sequence>
<proteinExistence type="predicted"/>
<feature type="region of interest" description="Disordered" evidence="1">
    <location>
        <begin position="1"/>
        <end position="78"/>
    </location>
</feature>
<dbReference type="AlphaFoldDB" id="A0A067PG64"/>
<name>A0A067PG64_9AGAM</name>
<reference evidence="4" key="1">
    <citation type="journal article" date="2014" name="Proc. Natl. Acad. Sci. U.S.A.">
        <title>Extensive sampling of basidiomycete genomes demonstrates inadequacy of the white-rot/brown-rot paradigm for wood decay fungi.</title>
        <authorList>
            <person name="Riley R."/>
            <person name="Salamov A.A."/>
            <person name="Brown D.W."/>
            <person name="Nagy L.G."/>
            <person name="Floudas D."/>
            <person name="Held B.W."/>
            <person name="Levasseur A."/>
            <person name="Lombard V."/>
            <person name="Morin E."/>
            <person name="Otillar R."/>
            <person name="Lindquist E.A."/>
            <person name="Sun H."/>
            <person name="LaButti K.M."/>
            <person name="Schmutz J."/>
            <person name="Jabbour D."/>
            <person name="Luo H."/>
            <person name="Baker S.E."/>
            <person name="Pisabarro A.G."/>
            <person name="Walton J.D."/>
            <person name="Blanchette R.A."/>
            <person name="Henrissat B."/>
            <person name="Martin F."/>
            <person name="Cullen D."/>
            <person name="Hibbett D.S."/>
            <person name="Grigoriev I.V."/>
        </authorList>
    </citation>
    <scope>NUCLEOTIDE SEQUENCE [LARGE SCALE GENOMIC DNA]</scope>
    <source>
        <strain evidence="4">MUCL 33604</strain>
    </source>
</reference>
<feature type="compositionally biased region" description="Pro residues" evidence="1">
    <location>
        <begin position="51"/>
        <end position="71"/>
    </location>
</feature>
<protein>
    <submittedName>
        <fullName evidence="2">Uncharacterized protein</fullName>
    </submittedName>
</protein>
<dbReference type="EMBL" id="KL197738">
    <property type="protein sequence ID" value="KDQ52749.1"/>
    <property type="molecule type" value="Genomic_DNA"/>
</dbReference>
<dbReference type="EMBL" id="KL197785">
    <property type="protein sequence ID" value="KDQ49431.1"/>
    <property type="molecule type" value="Genomic_DNA"/>
</dbReference>
<gene>
    <name evidence="3" type="ORF">JAAARDRAFT_198086</name>
    <name evidence="2" type="ORF">JAAARDRAFT_200870</name>
</gene>
<keyword evidence="4" id="KW-1185">Reference proteome</keyword>
<organism evidence="2 4">
    <name type="scientific">Jaapia argillacea MUCL 33604</name>
    <dbReference type="NCBI Taxonomy" id="933084"/>
    <lineage>
        <taxon>Eukaryota</taxon>
        <taxon>Fungi</taxon>
        <taxon>Dikarya</taxon>
        <taxon>Basidiomycota</taxon>
        <taxon>Agaricomycotina</taxon>
        <taxon>Agaricomycetes</taxon>
        <taxon>Agaricomycetidae</taxon>
        <taxon>Jaapiales</taxon>
        <taxon>Jaapiaceae</taxon>
        <taxon>Jaapia</taxon>
    </lineage>
</organism>
<evidence type="ECO:0000313" key="2">
    <source>
        <dbReference type="EMBL" id="KDQ49431.1"/>
    </source>
</evidence>
<dbReference type="HOGENOM" id="CLU_2622359_0_0_1"/>
<dbReference type="Proteomes" id="UP000027265">
    <property type="component" value="Unassembled WGS sequence"/>
</dbReference>
<evidence type="ECO:0000313" key="3">
    <source>
        <dbReference type="EMBL" id="KDQ52749.1"/>
    </source>
</evidence>
<evidence type="ECO:0000256" key="1">
    <source>
        <dbReference type="SAM" id="MobiDB-lite"/>
    </source>
</evidence>
<reference evidence="2" key="2">
    <citation type="journal article" date="2014" name="Proc. Natl. Acad. Sci. U.S.A.">
        <title>Extensive sampling of basidiomycete genomes demonstrates inadequacy of the white rot/brown rot paradigm for wood decay fungi.</title>
        <authorList>
            <person name="Riley R."/>
            <person name="Salamov A.A."/>
            <person name="Brown D.W."/>
            <person name="Nagy L.G."/>
            <person name="Floudas D."/>
            <person name="Held B.W."/>
            <person name="Levasseur A."/>
            <person name="Lombard V."/>
            <person name="Morin E."/>
            <person name="Otillar R."/>
            <person name="Lindquist E.A."/>
            <person name="Sun H."/>
            <person name="LaButti K.M."/>
            <person name="Schmutz J."/>
            <person name="Jabbour D."/>
            <person name="Luo H."/>
            <person name="Baker S.E."/>
            <person name="Pisabarro A.G."/>
            <person name="Walton J.D."/>
            <person name="Blanchette R.A."/>
            <person name="Henrissat B."/>
            <person name="Martin F."/>
            <person name="Cullen D."/>
            <person name="Hibbett D.S."/>
            <person name="Grigoriev I.V."/>
        </authorList>
    </citation>
    <scope>NUCLEOTIDE SEQUENCE</scope>
    <source>
        <strain evidence="2">MUCL 33604</strain>
    </source>
</reference>
<accession>A0A067PG64</accession>
<evidence type="ECO:0000313" key="4">
    <source>
        <dbReference type="Proteomes" id="UP000027265"/>
    </source>
</evidence>